<dbReference type="AlphaFoldDB" id="A0A6M3KWU7"/>
<protein>
    <submittedName>
        <fullName evidence="1">Uncharacterized protein</fullName>
    </submittedName>
</protein>
<dbReference type="EMBL" id="MT142646">
    <property type="protein sequence ID" value="QJA86607.1"/>
    <property type="molecule type" value="Genomic_DNA"/>
</dbReference>
<evidence type="ECO:0000313" key="1">
    <source>
        <dbReference type="EMBL" id="QJA86607.1"/>
    </source>
</evidence>
<gene>
    <name evidence="1" type="ORF">MM415B03160_0012</name>
</gene>
<accession>A0A6M3KWU7</accession>
<reference evidence="1" key="1">
    <citation type="submission" date="2020-03" db="EMBL/GenBank/DDBJ databases">
        <title>The deep terrestrial virosphere.</title>
        <authorList>
            <person name="Holmfeldt K."/>
            <person name="Nilsson E."/>
            <person name="Simone D."/>
            <person name="Lopez-Fernandez M."/>
            <person name="Wu X."/>
            <person name="de Brujin I."/>
            <person name="Lundin D."/>
            <person name="Andersson A."/>
            <person name="Bertilsson S."/>
            <person name="Dopson M."/>
        </authorList>
    </citation>
    <scope>NUCLEOTIDE SEQUENCE</scope>
    <source>
        <strain evidence="1">MM415B03160</strain>
    </source>
</reference>
<organism evidence="1">
    <name type="scientific">viral metagenome</name>
    <dbReference type="NCBI Taxonomy" id="1070528"/>
    <lineage>
        <taxon>unclassified sequences</taxon>
        <taxon>metagenomes</taxon>
        <taxon>organismal metagenomes</taxon>
    </lineage>
</organism>
<name>A0A6M3KWU7_9ZZZZ</name>
<proteinExistence type="predicted"/>
<sequence length="75" mass="8584">MNNWYSEPITCPHCGKEIKIAVYADDDSEVEVVPPNNVKESYGPLINHKGSNCPYKPILCQEGFCEDCFIYQNRK</sequence>